<name>A0A9N9WZQ5_9DIPT</name>
<dbReference type="GO" id="GO:0005643">
    <property type="term" value="C:nuclear pore"/>
    <property type="evidence" value="ECO:0007669"/>
    <property type="project" value="TreeGrafter"/>
</dbReference>
<reference evidence="2" key="1">
    <citation type="submission" date="2022-01" db="EMBL/GenBank/DDBJ databases">
        <authorList>
            <person name="King R."/>
        </authorList>
    </citation>
    <scope>NUCLEOTIDE SEQUENCE</scope>
</reference>
<sequence>MSLENIFESFSAINSSPLANGSSQHSEFSINLEIQLKEAQIERDEAVEDRDRLFKILERRSMEIERLESESKKIRNQLQESINAKCEAVRKCEEIQQQVTESKFKEKRFMHERTLAQNKIEMLTNDLTKNVQELQQSQKESMLLERKLHEKSSELQTSIMNEAQLREYNEILATKVEELTTQILKNNEDFSVSIKRYKQELSSKSRIVELFKEKSEDFMNVHKELTTVVAEHTESSLSIAEVYSMYVNASEDLDVLNLEHEKLKETLTAVVHEIEERAPEIKDTQIELRNLRKAYQMLSTEYQVVRDEKLNAQQNNLIHNLNQKCMKLQIENKNLSSQVCQLLDGIEDKSIIKGLDQDFEGEIDNVEDNNVKLFELVRELTTVIQQVDGFKANDQAEIPSIAANSNQDELMEVFHIENDLEKSEHDITKYEEMLIKKDLIIKQLSNQLDEIKTQRSDTNFNLHLELGHKEAQLKIQQKNFDMTKKKLQSLEDKTMNLETTVAKLETSLTHLHDELQNCSSKLSESETLVLNLTKENKNLIKLEAELRTENEMHKKQQIFQTQMMSSIELIKVTLERQENVKSLSEMAKLLEEESRKCEELEKMLEDEQKILEEYEIHANATIEELDGELQRLQNKLSMAIQEIDRKSNQIQEKDESTKILIEQAQSIITKLSEENEKLKEKKDEIERKLNELVQKDLLDFISCIGSFSNLEAFVSANDFVDTQNEQTEFKAVAQKRRREDEDFDDEAKNEEIFYEIAAEKRVKTEEVEEFDRSDEQNIDKDEFGTEMNLQNETNVVEEPLENFGINSSEELDDDAAIEENFDQIFSENCDFISID</sequence>
<dbReference type="PANTHER" id="PTHR18898:SF2">
    <property type="entry name" value="NUCLEOPROTEIN TPR"/>
    <property type="match status" value="1"/>
</dbReference>
<dbReference type="Proteomes" id="UP001153620">
    <property type="component" value="Chromosome 4"/>
</dbReference>
<dbReference type="PROSITE" id="PS00018">
    <property type="entry name" value="EF_HAND_1"/>
    <property type="match status" value="1"/>
</dbReference>
<dbReference type="GO" id="GO:1901673">
    <property type="term" value="P:regulation of mitotic spindle assembly"/>
    <property type="evidence" value="ECO:0007669"/>
    <property type="project" value="TreeGrafter"/>
</dbReference>
<feature type="coiled-coil region" evidence="1">
    <location>
        <begin position="29"/>
        <end position="84"/>
    </location>
</feature>
<protein>
    <submittedName>
        <fullName evidence="2">Uncharacterized protein</fullName>
    </submittedName>
</protein>
<feature type="coiled-coil region" evidence="1">
    <location>
        <begin position="246"/>
        <end position="338"/>
    </location>
</feature>
<evidence type="ECO:0000256" key="1">
    <source>
        <dbReference type="SAM" id="Coils"/>
    </source>
</evidence>
<accession>A0A9N9WZQ5</accession>
<gene>
    <name evidence="2" type="ORF">CHIRRI_LOCUS14955</name>
</gene>
<dbReference type="EMBL" id="OU895880">
    <property type="protein sequence ID" value="CAG9812150.1"/>
    <property type="molecule type" value="Genomic_DNA"/>
</dbReference>
<proteinExistence type="predicted"/>
<keyword evidence="3" id="KW-1185">Reference proteome</keyword>
<reference evidence="2" key="2">
    <citation type="submission" date="2022-10" db="EMBL/GenBank/DDBJ databases">
        <authorList>
            <consortium name="ENA_rothamsted_submissions"/>
            <consortium name="culmorum"/>
            <person name="King R."/>
        </authorList>
    </citation>
    <scope>NUCLEOTIDE SEQUENCE</scope>
</reference>
<dbReference type="InterPro" id="IPR018247">
    <property type="entry name" value="EF_Hand_1_Ca_BS"/>
</dbReference>
<organism evidence="2 3">
    <name type="scientific">Chironomus riparius</name>
    <dbReference type="NCBI Taxonomy" id="315576"/>
    <lineage>
        <taxon>Eukaryota</taxon>
        <taxon>Metazoa</taxon>
        <taxon>Ecdysozoa</taxon>
        <taxon>Arthropoda</taxon>
        <taxon>Hexapoda</taxon>
        <taxon>Insecta</taxon>
        <taxon>Pterygota</taxon>
        <taxon>Neoptera</taxon>
        <taxon>Endopterygota</taxon>
        <taxon>Diptera</taxon>
        <taxon>Nematocera</taxon>
        <taxon>Chironomoidea</taxon>
        <taxon>Chironomidae</taxon>
        <taxon>Chironominae</taxon>
        <taxon>Chironomus</taxon>
    </lineage>
</organism>
<dbReference type="AlphaFoldDB" id="A0A9N9WZQ5"/>
<dbReference type="OrthoDB" id="343070at2759"/>
<evidence type="ECO:0000313" key="3">
    <source>
        <dbReference type="Proteomes" id="UP001153620"/>
    </source>
</evidence>
<evidence type="ECO:0000313" key="2">
    <source>
        <dbReference type="EMBL" id="CAG9812150.1"/>
    </source>
</evidence>
<feature type="coiled-coil region" evidence="1">
    <location>
        <begin position="580"/>
        <end position="695"/>
    </location>
</feature>
<dbReference type="PANTHER" id="PTHR18898">
    <property type="entry name" value="NUCLEOPROTEIN TPR-RELATED"/>
    <property type="match status" value="1"/>
</dbReference>
<keyword evidence="1" id="KW-0175">Coiled coil</keyword>
<feature type="coiled-coil region" evidence="1">
    <location>
        <begin position="120"/>
        <end position="154"/>
    </location>
</feature>
<dbReference type="GO" id="GO:0006406">
    <property type="term" value="P:mRNA export from nucleus"/>
    <property type="evidence" value="ECO:0007669"/>
    <property type="project" value="TreeGrafter"/>
</dbReference>
<dbReference type="GO" id="GO:0017056">
    <property type="term" value="F:structural constituent of nuclear pore"/>
    <property type="evidence" value="ECO:0007669"/>
    <property type="project" value="TreeGrafter"/>
</dbReference>
<feature type="coiled-coil region" evidence="1">
    <location>
        <begin position="441"/>
        <end position="552"/>
    </location>
</feature>